<dbReference type="SMART" id="SM00487">
    <property type="entry name" value="DEXDc"/>
    <property type="match status" value="1"/>
</dbReference>
<feature type="region of interest" description="Disordered" evidence="3">
    <location>
        <begin position="221"/>
        <end position="257"/>
    </location>
</feature>
<feature type="compositionally biased region" description="Basic and acidic residues" evidence="3">
    <location>
        <begin position="233"/>
        <end position="251"/>
    </location>
</feature>
<feature type="compositionally biased region" description="Basic residues" evidence="3">
    <location>
        <begin position="189"/>
        <end position="200"/>
    </location>
</feature>
<dbReference type="Gene3D" id="3.40.50.300">
    <property type="entry name" value="P-loop containing nucleotide triphosphate hydrolases"/>
    <property type="match status" value="2"/>
</dbReference>
<dbReference type="PROSITE" id="PS51192">
    <property type="entry name" value="HELICASE_ATP_BIND_1"/>
    <property type="match status" value="1"/>
</dbReference>
<feature type="region of interest" description="Disordered" evidence="3">
    <location>
        <begin position="278"/>
        <end position="299"/>
    </location>
</feature>
<keyword evidence="1" id="KW-0547">Nucleotide-binding</keyword>
<feature type="region of interest" description="Disordered" evidence="3">
    <location>
        <begin position="632"/>
        <end position="687"/>
    </location>
</feature>
<dbReference type="PANTHER" id="PTHR47957:SF3">
    <property type="entry name" value="ATP-DEPENDENT HELICASE HRQ1"/>
    <property type="match status" value="1"/>
</dbReference>
<keyword evidence="2" id="KW-0067">ATP-binding</keyword>
<dbReference type="Pfam" id="PF00271">
    <property type="entry name" value="Helicase_C"/>
    <property type="match status" value="1"/>
</dbReference>
<dbReference type="SMART" id="SM00490">
    <property type="entry name" value="HELICc"/>
    <property type="match status" value="1"/>
</dbReference>
<feature type="region of interest" description="Disordered" evidence="3">
    <location>
        <begin position="1"/>
        <end position="25"/>
    </location>
</feature>
<dbReference type="SUPFAM" id="SSF52540">
    <property type="entry name" value="P-loop containing nucleoside triphosphate hydrolases"/>
    <property type="match status" value="1"/>
</dbReference>
<sequence>MSSTKPSNNSDGPSSSAGTTPKDALVHAMERVDPFLRFLTKATGKTMVPLQMLQKVLPRAADSRPADTSSTAAAVVDLEKSPEHVDNQNEILLELTHRGVLHYDPEKSVVGFPQPPSNNAPDKESPKASLLPKPPAKLIGKGLHGSSEAVAKRRMKVLLWTLDKESRWICRLSDEALGDVQSDNTKASSKMRKASPKKTRLKRTALDALDVASAKPNIDLEETQPQQCFDEENVSKTEDDTEIKTNEHDSNASDEINSECSERVEAFKALHNLFCKKSPSDSTDKSQRNLDDELNEKPEQTKHWLPCQAAFAGSQPGRDSRYGVLSKDTLDKIPSEVLPLFHLNLNETTNGKTKPTSIVDNFLSKNNRKLFLHQAQAIEAAMNGIHTVVCTSTGSGKSMCFLLPVIAKALSSLKNGDIGSASILMFPTKALAQDQLTKINAMLKSLPPGIGDQLCAGVIDGDTPHTQRDTIASECQIILTNPDTLHAAILPNWKRPAYKQLLERVRTVVIDEAHVYEETFGAHVALVLARLRRICRVASSGSTSNTTSPLPLFIACSATMTHPEEHFRALCPISAQELVCVLAADQDGSPCSPKHFFVWNPPILDVNGNSTESVFLPKKSKIIEDATSIDTDSNSENHIESVDTSHCKGDKLPFPANKRRKKANSSKPNENDISSLSTKHNPNTRDKFTRRRHAADETAFLLAKAITCQIRCIVFCKTRCLVEWVYEKAISQLCSSDTTSHLTARIESYRGGYSAQARRSIEERFFRGDLWGVVATNAFELGVDVGDIDLTLHCGYPGSRSSLLQQAGRSGRGTGMPSCSILISFSSPSEQYLWKVPHNILAVGVNVIPSLPTSGTVLQGHLLCAGEEFPLTGDQPVSCILNEIQEESVYCPPDDSLFGLSENYNESVDNLTQRSLLRSKTVCAMSNNVVEKVVCKETHPVMKNAWKRVNLRSIEPLNYVIVDISHPLQARRTDKLVDSAAVLDTIPYSSYSSRNSIQNRINGVPCRHFSGLNRCGRSKSTDLCGFAKPVQVNYSTQAPSISEITVVKELDSIERFMHA</sequence>
<dbReference type="EMBL" id="JALLPJ020000268">
    <property type="protein sequence ID" value="KAL3797002.1"/>
    <property type="molecule type" value="Genomic_DNA"/>
</dbReference>
<evidence type="ECO:0000313" key="7">
    <source>
        <dbReference type="Proteomes" id="UP001530400"/>
    </source>
</evidence>
<dbReference type="InterPro" id="IPR027417">
    <property type="entry name" value="P-loop_NTPase"/>
</dbReference>
<dbReference type="PROSITE" id="PS51194">
    <property type="entry name" value="HELICASE_CTER"/>
    <property type="match status" value="1"/>
</dbReference>
<gene>
    <name evidence="6" type="ORF">ACHAWO_006638</name>
</gene>
<name>A0ABD3QAF8_9STRA</name>
<feature type="compositionally biased region" description="Polar residues" evidence="3">
    <location>
        <begin position="1"/>
        <end position="19"/>
    </location>
</feature>
<protein>
    <submittedName>
        <fullName evidence="6">Uncharacterized protein</fullName>
    </submittedName>
</protein>
<reference evidence="6 7" key="1">
    <citation type="submission" date="2024-10" db="EMBL/GenBank/DDBJ databases">
        <title>Updated reference genomes for cyclostephanoid diatoms.</title>
        <authorList>
            <person name="Roberts W.R."/>
            <person name="Alverson A.J."/>
        </authorList>
    </citation>
    <scope>NUCLEOTIDE SEQUENCE [LARGE SCALE GENOMIC DNA]</scope>
    <source>
        <strain evidence="6 7">AJA010-31</strain>
    </source>
</reference>
<feature type="compositionally biased region" description="Polar residues" evidence="3">
    <location>
        <begin position="665"/>
        <end position="681"/>
    </location>
</feature>
<feature type="region of interest" description="Disordered" evidence="3">
    <location>
        <begin position="181"/>
        <end position="200"/>
    </location>
</feature>
<evidence type="ECO:0000313" key="6">
    <source>
        <dbReference type="EMBL" id="KAL3797002.1"/>
    </source>
</evidence>
<dbReference type="AlphaFoldDB" id="A0ABD3QAF8"/>
<comment type="caution">
    <text evidence="6">The sequence shown here is derived from an EMBL/GenBank/DDBJ whole genome shotgun (WGS) entry which is preliminary data.</text>
</comment>
<evidence type="ECO:0000256" key="1">
    <source>
        <dbReference type="ARBA" id="ARBA00022741"/>
    </source>
</evidence>
<dbReference type="GO" id="GO:0005524">
    <property type="term" value="F:ATP binding"/>
    <property type="evidence" value="ECO:0007669"/>
    <property type="project" value="UniProtKB-KW"/>
</dbReference>
<evidence type="ECO:0000256" key="2">
    <source>
        <dbReference type="ARBA" id="ARBA00022840"/>
    </source>
</evidence>
<feature type="domain" description="Helicase C-terminal" evidence="5">
    <location>
        <begin position="702"/>
        <end position="859"/>
    </location>
</feature>
<dbReference type="Pfam" id="PF00270">
    <property type="entry name" value="DEAD"/>
    <property type="match status" value="1"/>
</dbReference>
<dbReference type="PANTHER" id="PTHR47957">
    <property type="entry name" value="ATP-DEPENDENT HELICASE HRQ1"/>
    <property type="match status" value="1"/>
</dbReference>
<keyword evidence="7" id="KW-1185">Reference proteome</keyword>
<evidence type="ECO:0000259" key="5">
    <source>
        <dbReference type="PROSITE" id="PS51194"/>
    </source>
</evidence>
<organism evidence="6 7">
    <name type="scientific">Cyclotella atomus</name>
    <dbReference type="NCBI Taxonomy" id="382360"/>
    <lineage>
        <taxon>Eukaryota</taxon>
        <taxon>Sar</taxon>
        <taxon>Stramenopiles</taxon>
        <taxon>Ochrophyta</taxon>
        <taxon>Bacillariophyta</taxon>
        <taxon>Coscinodiscophyceae</taxon>
        <taxon>Thalassiosirophycidae</taxon>
        <taxon>Stephanodiscales</taxon>
        <taxon>Stephanodiscaceae</taxon>
        <taxon>Cyclotella</taxon>
    </lineage>
</organism>
<feature type="region of interest" description="Disordered" evidence="3">
    <location>
        <begin position="106"/>
        <end position="134"/>
    </location>
</feature>
<feature type="domain" description="Helicase ATP-binding" evidence="4">
    <location>
        <begin position="378"/>
        <end position="578"/>
    </location>
</feature>
<dbReference type="Proteomes" id="UP001530400">
    <property type="component" value="Unassembled WGS sequence"/>
</dbReference>
<dbReference type="CDD" id="cd18797">
    <property type="entry name" value="SF2_C_Hrq"/>
    <property type="match status" value="1"/>
</dbReference>
<dbReference type="CDD" id="cd17923">
    <property type="entry name" value="DEXHc_Hrq1-like"/>
    <property type="match status" value="1"/>
</dbReference>
<dbReference type="InterPro" id="IPR001650">
    <property type="entry name" value="Helicase_C-like"/>
</dbReference>
<proteinExistence type="predicted"/>
<feature type="compositionally biased region" description="Basic and acidic residues" evidence="3">
    <location>
        <begin position="635"/>
        <end position="651"/>
    </location>
</feature>
<evidence type="ECO:0000259" key="4">
    <source>
        <dbReference type="PROSITE" id="PS51192"/>
    </source>
</evidence>
<evidence type="ECO:0000256" key="3">
    <source>
        <dbReference type="SAM" id="MobiDB-lite"/>
    </source>
</evidence>
<dbReference type="InterPro" id="IPR011545">
    <property type="entry name" value="DEAD/DEAH_box_helicase_dom"/>
</dbReference>
<dbReference type="InterPro" id="IPR014001">
    <property type="entry name" value="Helicase_ATP-bd"/>
</dbReference>
<accession>A0ABD3QAF8</accession>